<accession>A0ACA9PLM8</accession>
<dbReference type="EMBL" id="CAJVPM010045305">
    <property type="protein sequence ID" value="CAG8716128.1"/>
    <property type="molecule type" value="Genomic_DNA"/>
</dbReference>
<dbReference type="Proteomes" id="UP000789860">
    <property type="component" value="Unassembled WGS sequence"/>
</dbReference>
<organism evidence="1 2">
    <name type="scientific">Scutellospora calospora</name>
    <dbReference type="NCBI Taxonomy" id="85575"/>
    <lineage>
        <taxon>Eukaryota</taxon>
        <taxon>Fungi</taxon>
        <taxon>Fungi incertae sedis</taxon>
        <taxon>Mucoromycota</taxon>
        <taxon>Glomeromycotina</taxon>
        <taxon>Glomeromycetes</taxon>
        <taxon>Diversisporales</taxon>
        <taxon>Gigasporaceae</taxon>
        <taxon>Scutellospora</taxon>
    </lineage>
</organism>
<gene>
    <name evidence="1" type="ORF">SCALOS_LOCUS11067</name>
</gene>
<feature type="non-terminal residue" evidence="1">
    <location>
        <position position="142"/>
    </location>
</feature>
<proteinExistence type="predicted"/>
<name>A0ACA9PLM8_9GLOM</name>
<evidence type="ECO:0000313" key="1">
    <source>
        <dbReference type="EMBL" id="CAG8716128.1"/>
    </source>
</evidence>
<comment type="caution">
    <text evidence="1">The sequence shown here is derived from an EMBL/GenBank/DDBJ whole genome shotgun (WGS) entry which is preliminary data.</text>
</comment>
<keyword evidence="2" id="KW-1185">Reference proteome</keyword>
<evidence type="ECO:0000313" key="2">
    <source>
        <dbReference type="Proteomes" id="UP000789860"/>
    </source>
</evidence>
<protein>
    <submittedName>
        <fullName evidence="1">11654_t:CDS:1</fullName>
    </submittedName>
</protein>
<sequence length="142" mass="16605">MDNSIYDPIFGSLISNDSTSRKLYFSSKENRMNFKINENQVWNFDFFNSYIDFNKITVKLPGLFEIGVLQYWDGQPFRYVCKARDSSAVFFVVIFQLVEVKDEINEKNSIQNKENLIPEGIKSENNIISTPIFLKDQQKYSG</sequence>
<reference evidence="1" key="1">
    <citation type="submission" date="2021-06" db="EMBL/GenBank/DDBJ databases">
        <authorList>
            <person name="Kallberg Y."/>
            <person name="Tangrot J."/>
            <person name="Rosling A."/>
        </authorList>
    </citation>
    <scope>NUCLEOTIDE SEQUENCE</scope>
    <source>
        <strain evidence="1">AU212A</strain>
    </source>
</reference>